<reference evidence="1 2" key="1">
    <citation type="journal article" date="2022" name="Int. J. Syst. Evol. Microbiol.">
        <title>Cellulosimicrobium protaetiae sp. nov., isolated from the gut of the larva of Protaetia brevitarsis seulensis.</title>
        <authorList>
            <person name="Le Han H."/>
            <person name="Nguyen T.T.H."/>
            <person name="Li Z."/>
            <person name="Shin N.R."/>
            <person name="Kim S.G."/>
        </authorList>
    </citation>
    <scope>NUCLEOTIDE SEQUENCE [LARGE SCALE GENOMIC DNA]</scope>
    <source>
        <strain evidence="1 2">BI34</strain>
    </source>
</reference>
<evidence type="ECO:0000313" key="1">
    <source>
        <dbReference type="EMBL" id="QJW36464.1"/>
    </source>
</evidence>
<evidence type="ECO:0000313" key="2">
    <source>
        <dbReference type="Proteomes" id="UP000451354"/>
    </source>
</evidence>
<dbReference type="AlphaFoldDB" id="A0A6M5UEL2"/>
<keyword evidence="2" id="KW-1185">Reference proteome</keyword>
<proteinExistence type="predicted"/>
<accession>A0A6M5UEL2</accession>
<protein>
    <submittedName>
        <fullName evidence="1">Uncharacterized protein</fullName>
    </submittedName>
</protein>
<dbReference type="EMBL" id="CP052757">
    <property type="protein sequence ID" value="QJW36464.1"/>
    <property type="molecule type" value="Genomic_DNA"/>
</dbReference>
<sequence>MKPSGDLPVIVRLLWETHEELLPARAIKPPTPPYNHHELIVWLRVEDVFRTIPRRPPMRW</sequence>
<dbReference type="KEGG" id="cprt:FIC82_009925"/>
<gene>
    <name evidence="1" type="ORF">FIC82_009925</name>
</gene>
<name>A0A6M5UEL2_9MICO</name>
<dbReference type="Proteomes" id="UP000451354">
    <property type="component" value="Chromosome"/>
</dbReference>
<dbReference type="RefSeq" id="WP_168731700.1">
    <property type="nucleotide sequence ID" value="NZ_CP052757.1"/>
</dbReference>
<organism evidence="1 2">
    <name type="scientific">Cellulosimicrobium protaetiae</name>
    <dbReference type="NCBI Taxonomy" id="2587808"/>
    <lineage>
        <taxon>Bacteria</taxon>
        <taxon>Bacillati</taxon>
        <taxon>Actinomycetota</taxon>
        <taxon>Actinomycetes</taxon>
        <taxon>Micrococcales</taxon>
        <taxon>Promicromonosporaceae</taxon>
        <taxon>Cellulosimicrobium</taxon>
    </lineage>
</organism>